<proteinExistence type="inferred from homology"/>
<name>A0AAX4H9Y4_9ASCO</name>
<dbReference type="Gene3D" id="3.40.50.150">
    <property type="entry name" value="Vaccinia Virus protein VP39"/>
    <property type="match status" value="1"/>
</dbReference>
<keyword evidence="2 4" id="KW-0808">Transferase</keyword>
<dbReference type="HAMAP" id="MF_03044">
    <property type="entry name" value="BMT2"/>
    <property type="match status" value="1"/>
</dbReference>
<comment type="similarity">
    <text evidence="4">Belongs to the BMT2 family.</text>
</comment>
<comment type="function">
    <text evidence="4">S-adenosyl-L-methionine-dependent methyltransferase that specifically methylates the N(1) position of an adenine present in helix 65 in 25S rRNA.</text>
</comment>
<accession>A0AAX4H9Y4</accession>
<dbReference type="PANTHER" id="PTHR21008:SF1">
    <property type="entry name" value="25S RRNA (ADENINE(2142)-N(1))-METHYLTRANSFERASE"/>
    <property type="match status" value="1"/>
</dbReference>
<evidence type="ECO:0000256" key="4">
    <source>
        <dbReference type="HAMAP-Rule" id="MF_03044"/>
    </source>
</evidence>
<dbReference type="InterPro" id="IPR029063">
    <property type="entry name" value="SAM-dependent_MTases_sf"/>
</dbReference>
<dbReference type="GO" id="GO:0005730">
    <property type="term" value="C:nucleolus"/>
    <property type="evidence" value="ECO:0007669"/>
    <property type="project" value="UniProtKB-SubCell"/>
</dbReference>
<feature type="binding site" evidence="4">
    <location>
        <position position="149"/>
    </location>
    <ligand>
        <name>S-adenosyl-L-methionine</name>
        <dbReference type="ChEBI" id="CHEBI:59789"/>
    </ligand>
</feature>
<dbReference type="EMBL" id="CP138896">
    <property type="protein sequence ID" value="WPK25373.1"/>
    <property type="molecule type" value="Genomic_DNA"/>
</dbReference>
<evidence type="ECO:0000313" key="5">
    <source>
        <dbReference type="EMBL" id="WPK25373.1"/>
    </source>
</evidence>
<sequence length="312" mass="36188">MLRKPKTITSNNRAPKTLKPQQARQLIRRFHVLQKNRKSLEQLLSEVKPGFDLETYLQSPEPAYTKQLKEYKYAKTPEIHHIDRKLLYAELIRTLAKVDAELQQRGGLHVYQMASTVGQKSERGGDSLKWLVTLYKRLGRTATRTLEIGSLSPTNAILTSGIFGEVTRIDLNSQHPQILQQDFMKRPLPLGKDEKFDLILCSLVLNFVPTPSGRGNMLRRMTEFLEPFQKEQKPSLFFVLPLPCVTNSRYFNKSLFANVMKSLGFEEIEYHEAKKVAYWLFDWHGRGKKIQYPSKSEVNPGKQRNNFYIDMN</sequence>
<dbReference type="AlphaFoldDB" id="A0AAX4H9Y4"/>
<dbReference type="PANTHER" id="PTHR21008">
    <property type="entry name" value="S-ADENOSYLMETHIONINE SENSOR UPSTREAM OF MTORC1-RELATED"/>
    <property type="match status" value="1"/>
</dbReference>
<keyword evidence="4" id="KW-0539">Nucleus</keyword>
<evidence type="ECO:0000313" key="6">
    <source>
        <dbReference type="Proteomes" id="UP001338582"/>
    </source>
</evidence>
<dbReference type="SUPFAM" id="SSF53335">
    <property type="entry name" value="S-adenosyl-L-methionine-dependent methyltransferases"/>
    <property type="match status" value="1"/>
</dbReference>
<dbReference type="GO" id="GO:0016433">
    <property type="term" value="F:rRNA (adenine) methyltransferase activity"/>
    <property type="evidence" value="ECO:0007669"/>
    <property type="project" value="UniProtKB-UniRule"/>
</dbReference>
<keyword evidence="6" id="KW-1185">Reference proteome</keyword>
<keyword evidence="3 4" id="KW-0949">S-adenosyl-L-methionine</keyword>
<evidence type="ECO:0000256" key="2">
    <source>
        <dbReference type="ARBA" id="ARBA00022679"/>
    </source>
</evidence>
<comment type="subcellular location">
    <subcellularLocation>
        <location evidence="4">Nucleus</location>
        <location evidence="4">Nucleolus</location>
    </subcellularLocation>
</comment>
<feature type="binding site" evidence="4">
    <location>
        <position position="170"/>
    </location>
    <ligand>
        <name>S-adenosyl-L-methionine</name>
        <dbReference type="ChEBI" id="CHEBI:59789"/>
    </ligand>
</feature>
<protein>
    <recommendedName>
        <fullName evidence="4">25S rRNA adenine-N(1) methyltransferase</fullName>
        <ecNumber evidence="4">2.1.1.-</ecNumber>
    </recommendedName>
</protein>
<dbReference type="Proteomes" id="UP001338582">
    <property type="component" value="Chromosome 3"/>
</dbReference>
<organism evidence="5 6">
    <name type="scientific">Australozyma saopauloensis</name>
    <dbReference type="NCBI Taxonomy" id="291208"/>
    <lineage>
        <taxon>Eukaryota</taxon>
        <taxon>Fungi</taxon>
        <taxon>Dikarya</taxon>
        <taxon>Ascomycota</taxon>
        <taxon>Saccharomycotina</taxon>
        <taxon>Pichiomycetes</taxon>
        <taxon>Metschnikowiaceae</taxon>
        <taxon>Australozyma</taxon>
    </lineage>
</organism>
<dbReference type="Pfam" id="PF11968">
    <property type="entry name" value="Bmt2"/>
    <property type="match status" value="1"/>
</dbReference>
<evidence type="ECO:0000256" key="1">
    <source>
        <dbReference type="ARBA" id="ARBA00022603"/>
    </source>
</evidence>
<gene>
    <name evidence="4" type="primary">BMT2</name>
    <name evidence="5" type="ORF">PUMCH_002685</name>
</gene>
<reference evidence="5 6" key="1">
    <citation type="submission" date="2023-10" db="EMBL/GenBank/DDBJ databases">
        <title>Draft Genome Sequence of Candida saopaulonensis from a very Premature Infant with Sepsis.</title>
        <authorList>
            <person name="Ning Y."/>
            <person name="Dai R."/>
            <person name="Xiao M."/>
            <person name="Xu Y."/>
            <person name="Yan Q."/>
            <person name="Zhang L."/>
        </authorList>
    </citation>
    <scope>NUCLEOTIDE SEQUENCE [LARGE SCALE GENOMIC DNA]</scope>
    <source>
        <strain evidence="5 6">19XY460</strain>
    </source>
</reference>
<dbReference type="EC" id="2.1.1.-" evidence="4"/>
<keyword evidence="1 4" id="KW-0489">Methyltransferase</keyword>
<dbReference type="InterPro" id="IPR021867">
    <property type="entry name" value="Bmt2/SAMTOR"/>
</dbReference>
<evidence type="ECO:0000256" key="3">
    <source>
        <dbReference type="ARBA" id="ARBA00022691"/>
    </source>
</evidence>